<feature type="transmembrane region" description="Helical" evidence="2">
    <location>
        <begin position="73"/>
        <end position="92"/>
    </location>
</feature>
<organism evidence="3">
    <name type="scientific">hydrothermal vent metagenome</name>
    <dbReference type="NCBI Taxonomy" id="652676"/>
    <lineage>
        <taxon>unclassified sequences</taxon>
        <taxon>metagenomes</taxon>
        <taxon>ecological metagenomes</taxon>
    </lineage>
</organism>
<name>A0A3B0Y5I2_9ZZZZ</name>
<dbReference type="AlphaFoldDB" id="A0A3B0Y5I2"/>
<feature type="transmembrane region" description="Helical" evidence="2">
    <location>
        <begin position="98"/>
        <end position="115"/>
    </location>
</feature>
<keyword evidence="2" id="KW-1133">Transmembrane helix</keyword>
<proteinExistence type="predicted"/>
<feature type="compositionally biased region" description="Basic residues" evidence="1">
    <location>
        <begin position="1"/>
        <end position="12"/>
    </location>
</feature>
<evidence type="ECO:0000313" key="3">
    <source>
        <dbReference type="EMBL" id="VAW69429.1"/>
    </source>
</evidence>
<evidence type="ECO:0000256" key="1">
    <source>
        <dbReference type="SAM" id="MobiDB-lite"/>
    </source>
</evidence>
<dbReference type="EMBL" id="UOFJ01000425">
    <property type="protein sequence ID" value="VAW69429.1"/>
    <property type="molecule type" value="Genomic_DNA"/>
</dbReference>
<keyword evidence="2" id="KW-0472">Membrane</keyword>
<gene>
    <name evidence="3" type="ORF">MNBD_GAMMA10-2357</name>
</gene>
<sequence>MPKTQNTHKVKPSNKSDEASDKKLFENLSNEQKKIITDKGITASKTAEQWLTLLEDIALFDEQTNESLKKSGAARGCLFLFASIFLIIPLLIFELYMVALALPVLAISYIIYMSIKRKKLAKIDVSNQLGSFIIPFIKLIKDDIKSTTVIDMSLKLHSFNTGTPTHKEKKRSNGYPKINTEYFLNPWFELHTVLADKTRINLNIVDNSRRLKVTKKTPRGKIKTKTKYKTKRLISSRISFNNTSYTADVSLLNNENYKVSIKEKESSSSLKLQTMDKFGGYKAVSTDQIFELIGSGLNLLSSKKEG</sequence>
<accession>A0A3B0Y5I2</accession>
<feature type="region of interest" description="Disordered" evidence="1">
    <location>
        <begin position="1"/>
        <end position="22"/>
    </location>
</feature>
<keyword evidence="2" id="KW-0812">Transmembrane</keyword>
<reference evidence="3" key="1">
    <citation type="submission" date="2018-06" db="EMBL/GenBank/DDBJ databases">
        <authorList>
            <person name="Zhirakovskaya E."/>
        </authorList>
    </citation>
    <scope>NUCLEOTIDE SEQUENCE</scope>
</reference>
<evidence type="ECO:0000256" key="2">
    <source>
        <dbReference type="SAM" id="Phobius"/>
    </source>
</evidence>
<protein>
    <submittedName>
        <fullName evidence="3">Uncharacterized protein</fullName>
    </submittedName>
</protein>